<reference evidence="10" key="2">
    <citation type="journal article" date="2022" name="Hortic Res">
        <title>The genome of Dioscorea zingiberensis sheds light on the biosynthesis, origin and evolution of the medicinally important diosgenin saponins.</title>
        <authorList>
            <person name="Li Y."/>
            <person name="Tan C."/>
            <person name="Li Z."/>
            <person name="Guo J."/>
            <person name="Li S."/>
            <person name="Chen X."/>
            <person name="Wang C."/>
            <person name="Dai X."/>
            <person name="Yang H."/>
            <person name="Song W."/>
            <person name="Hou L."/>
            <person name="Xu J."/>
            <person name="Tong Z."/>
            <person name="Xu A."/>
            <person name="Yuan X."/>
            <person name="Wang W."/>
            <person name="Yang Q."/>
            <person name="Chen L."/>
            <person name="Sun Z."/>
            <person name="Wang K."/>
            <person name="Pan B."/>
            <person name="Chen J."/>
            <person name="Bao Y."/>
            <person name="Liu F."/>
            <person name="Qi X."/>
            <person name="Gang D.R."/>
            <person name="Wen J."/>
            <person name="Li J."/>
        </authorList>
    </citation>
    <scope>NUCLEOTIDE SEQUENCE</scope>
    <source>
        <strain evidence="10">Dzin_1.0</strain>
    </source>
</reference>
<evidence type="ECO:0000256" key="2">
    <source>
        <dbReference type="ARBA" id="ARBA00022614"/>
    </source>
</evidence>
<evidence type="ECO:0000313" key="10">
    <source>
        <dbReference type="EMBL" id="KAJ0987981.1"/>
    </source>
</evidence>
<evidence type="ECO:0000256" key="1">
    <source>
        <dbReference type="ARBA" id="ARBA00004167"/>
    </source>
</evidence>
<dbReference type="OrthoDB" id="684787at2759"/>
<dbReference type="InterPro" id="IPR001611">
    <property type="entry name" value="Leu-rich_rpt"/>
</dbReference>
<evidence type="ECO:0000256" key="4">
    <source>
        <dbReference type="ARBA" id="ARBA00022729"/>
    </source>
</evidence>
<dbReference type="EMBL" id="JAGGNH010000001">
    <property type="protein sequence ID" value="KAJ0987981.1"/>
    <property type="molecule type" value="Genomic_DNA"/>
</dbReference>
<evidence type="ECO:0000256" key="8">
    <source>
        <dbReference type="ARBA" id="ARBA00023170"/>
    </source>
</evidence>
<reference evidence="10" key="1">
    <citation type="submission" date="2021-03" db="EMBL/GenBank/DDBJ databases">
        <authorList>
            <person name="Li Z."/>
            <person name="Yang C."/>
        </authorList>
    </citation>
    <scope>NUCLEOTIDE SEQUENCE</scope>
    <source>
        <strain evidence="10">Dzin_1.0</strain>
        <tissue evidence="10">Leaf</tissue>
    </source>
</reference>
<dbReference type="FunFam" id="3.80.10.10:FF:000041">
    <property type="entry name" value="LRR receptor-like serine/threonine-protein kinase ERECTA"/>
    <property type="match status" value="1"/>
</dbReference>
<keyword evidence="6" id="KW-1133">Transmembrane helix</keyword>
<proteinExistence type="predicted"/>
<evidence type="ECO:0000256" key="6">
    <source>
        <dbReference type="ARBA" id="ARBA00022989"/>
    </source>
</evidence>
<keyword evidence="2" id="KW-0433">Leucine-rich repeat</keyword>
<dbReference type="PANTHER" id="PTHR27000:SF642">
    <property type="entry name" value="INACTIVE LEUCINE-RICH REPEAT RECEPTOR KINASE XIAO-RELATED"/>
    <property type="match status" value="1"/>
</dbReference>
<evidence type="ECO:0000313" key="11">
    <source>
        <dbReference type="Proteomes" id="UP001085076"/>
    </source>
</evidence>
<keyword evidence="5" id="KW-0677">Repeat</keyword>
<comment type="caution">
    <text evidence="10">The sequence shown here is derived from an EMBL/GenBank/DDBJ whole genome shotgun (WGS) entry which is preliminary data.</text>
</comment>
<protein>
    <submittedName>
        <fullName evidence="10">Uncharacterized protein</fullName>
    </submittedName>
</protein>
<evidence type="ECO:0000256" key="3">
    <source>
        <dbReference type="ARBA" id="ARBA00022692"/>
    </source>
</evidence>
<dbReference type="SUPFAM" id="SSF52047">
    <property type="entry name" value="RNI-like"/>
    <property type="match status" value="1"/>
</dbReference>
<keyword evidence="9" id="KW-0325">Glycoprotein</keyword>
<gene>
    <name evidence="10" type="ORF">J5N97_006337</name>
</gene>
<keyword evidence="3" id="KW-0812">Transmembrane</keyword>
<keyword evidence="8" id="KW-0675">Receptor</keyword>
<keyword evidence="4" id="KW-0732">Signal</keyword>
<evidence type="ECO:0000256" key="7">
    <source>
        <dbReference type="ARBA" id="ARBA00023136"/>
    </source>
</evidence>
<comment type="subcellular location">
    <subcellularLocation>
        <location evidence="1">Membrane</location>
        <topology evidence="1">Single-pass membrane protein</topology>
    </subcellularLocation>
</comment>
<sequence length="531" mass="58274">MPRAELLHERTNSENLNFAQMQGERFLSESNASLKVKNKKAYQKNDDILLMKKKSVLAKDGLKGVVQDMASDYTRFRMKLANCLIFPALFAIRFSRKRNKLTNQLERVLSVELVVRMESPLIPLGRHLSVPGIRVSTSTTGLVSHALTSTQRESQHSTSLCEVPPEFGRLHRLHNLNLSFNAPHGVVPINLANCSKLRVLSLASNQLSGSIPVELGQTLPKLEMLVLGNNSLTGVIPSSIGNLSSLTLLSLALNNLEGIIPEELGRLSNLISFQVAVNQFNGGNKLNGTIPASLSNASMLQIIDPSTNKFSGTVPPVFGGMNDLFILNLEENQFQASDAKDLSFIGSLVKCSTLTILSITYNNLGGVLPQSQANFSKELLLLAMDYNRFTGIIPHRIENLISLNAMDISGPIPEFLEDFKYLSVLDLSYNHFYGELPVKGVFGNSYVVLSVVGNGKRPVDERFKDGMTMRKFVEICASPDRIMEVIDPSMFSQEDDDVEHGVISVRKKIECLVSVVALGLACSVESPNGLS</sequence>
<accession>A0A9D5D9U2</accession>
<evidence type="ECO:0000256" key="9">
    <source>
        <dbReference type="ARBA" id="ARBA00023180"/>
    </source>
</evidence>
<organism evidence="10 11">
    <name type="scientific">Dioscorea zingiberensis</name>
    <dbReference type="NCBI Taxonomy" id="325984"/>
    <lineage>
        <taxon>Eukaryota</taxon>
        <taxon>Viridiplantae</taxon>
        <taxon>Streptophyta</taxon>
        <taxon>Embryophyta</taxon>
        <taxon>Tracheophyta</taxon>
        <taxon>Spermatophyta</taxon>
        <taxon>Magnoliopsida</taxon>
        <taxon>Liliopsida</taxon>
        <taxon>Dioscoreales</taxon>
        <taxon>Dioscoreaceae</taxon>
        <taxon>Dioscorea</taxon>
    </lineage>
</organism>
<dbReference type="InterPro" id="IPR032675">
    <property type="entry name" value="LRR_dom_sf"/>
</dbReference>
<dbReference type="Pfam" id="PF13855">
    <property type="entry name" value="LRR_8"/>
    <property type="match status" value="1"/>
</dbReference>
<name>A0A9D5D9U2_9LILI</name>
<keyword evidence="7" id="KW-0472">Membrane</keyword>
<dbReference type="GO" id="GO:0016020">
    <property type="term" value="C:membrane"/>
    <property type="evidence" value="ECO:0007669"/>
    <property type="project" value="UniProtKB-SubCell"/>
</dbReference>
<keyword evidence="11" id="KW-1185">Reference proteome</keyword>
<dbReference type="Gene3D" id="3.80.10.10">
    <property type="entry name" value="Ribonuclease Inhibitor"/>
    <property type="match status" value="2"/>
</dbReference>
<dbReference type="AlphaFoldDB" id="A0A9D5D9U2"/>
<dbReference type="PANTHER" id="PTHR27000">
    <property type="entry name" value="LEUCINE-RICH REPEAT RECEPTOR-LIKE PROTEIN KINASE FAMILY PROTEIN-RELATED"/>
    <property type="match status" value="1"/>
</dbReference>
<dbReference type="Proteomes" id="UP001085076">
    <property type="component" value="Miscellaneous, Linkage group lg01"/>
</dbReference>
<dbReference type="Pfam" id="PF00560">
    <property type="entry name" value="LRR_1"/>
    <property type="match status" value="1"/>
</dbReference>
<evidence type="ECO:0000256" key="5">
    <source>
        <dbReference type="ARBA" id="ARBA00022737"/>
    </source>
</evidence>